<dbReference type="PANTHER" id="PTHR34773">
    <property type="entry name" value="FLAGELLAR SECRETION CHAPERONE FLIS"/>
    <property type="match status" value="1"/>
</dbReference>
<dbReference type="GO" id="GO:0044780">
    <property type="term" value="P:bacterial-type flagellum assembly"/>
    <property type="evidence" value="ECO:0007669"/>
    <property type="project" value="InterPro"/>
</dbReference>
<dbReference type="STRING" id="1120920.SAMN03080599_00961"/>
<dbReference type="OrthoDB" id="1524959at2"/>
<dbReference type="Pfam" id="PF02561">
    <property type="entry name" value="FliS"/>
    <property type="match status" value="1"/>
</dbReference>
<evidence type="ECO:0000256" key="4">
    <source>
        <dbReference type="ARBA" id="ARBA00022795"/>
    </source>
</evidence>
<evidence type="ECO:0000256" key="1">
    <source>
        <dbReference type="ARBA" id="ARBA00004514"/>
    </source>
</evidence>
<name>A0A1G5RUJ1_9FIRM</name>
<dbReference type="EMBL" id="FMWL01000003">
    <property type="protein sequence ID" value="SCZ77815.1"/>
    <property type="molecule type" value="Genomic_DNA"/>
</dbReference>
<dbReference type="NCBIfam" id="TIGR00208">
    <property type="entry name" value="fliS"/>
    <property type="match status" value="1"/>
</dbReference>
<evidence type="ECO:0000256" key="5">
    <source>
        <dbReference type="ARBA" id="ARBA00023186"/>
    </source>
</evidence>
<evidence type="ECO:0000256" key="2">
    <source>
        <dbReference type="ARBA" id="ARBA00008787"/>
    </source>
</evidence>
<keyword evidence="7" id="KW-1185">Reference proteome</keyword>
<dbReference type="CDD" id="cd16098">
    <property type="entry name" value="FliS"/>
    <property type="match status" value="1"/>
</dbReference>
<dbReference type="GO" id="GO:0071973">
    <property type="term" value="P:bacterial-type flagellum-dependent cell motility"/>
    <property type="evidence" value="ECO:0007669"/>
    <property type="project" value="TreeGrafter"/>
</dbReference>
<evidence type="ECO:0000313" key="6">
    <source>
        <dbReference type="EMBL" id="SCZ77815.1"/>
    </source>
</evidence>
<accession>A0A1G5RUJ1</accession>
<organism evidence="6 7">
    <name type="scientific">Acidaminobacter hydrogenoformans DSM 2784</name>
    <dbReference type="NCBI Taxonomy" id="1120920"/>
    <lineage>
        <taxon>Bacteria</taxon>
        <taxon>Bacillati</taxon>
        <taxon>Bacillota</taxon>
        <taxon>Clostridia</taxon>
        <taxon>Peptostreptococcales</taxon>
        <taxon>Acidaminobacteraceae</taxon>
        <taxon>Acidaminobacter</taxon>
    </lineage>
</organism>
<proteinExistence type="inferred from homology"/>
<keyword evidence="6" id="KW-0966">Cell projection</keyword>
<reference evidence="6 7" key="1">
    <citation type="submission" date="2016-10" db="EMBL/GenBank/DDBJ databases">
        <authorList>
            <person name="de Groot N.N."/>
        </authorList>
    </citation>
    <scope>NUCLEOTIDE SEQUENCE [LARGE SCALE GENOMIC DNA]</scope>
    <source>
        <strain evidence="6 7">DSM 2784</strain>
    </source>
</reference>
<sequence length="125" mass="14230">MSTYNAALRQASQAYGGAQVSTAPQKKLILMLYDGAIQNLMSAQRALEIKDLQTAHQKILKGQLIIEELMVTLNFEAGGDIAQDLYKLYEYFHWSLVQANIKKDKDQVAGVQQYLEELRESWHQL</sequence>
<evidence type="ECO:0000256" key="3">
    <source>
        <dbReference type="ARBA" id="ARBA00022490"/>
    </source>
</evidence>
<dbReference type="PIRSF" id="PIRSF039090">
    <property type="entry name" value="Flis"/>
    <property type="match status" value="1"/>
</dbReference>
<keyword evidence="5" id="KW-0143">Chaperone</keyword>
<dbReference type="Gene3D" id="1.20.120.340">
    <property type="entry name" value="Flagellar protein FliS"/>
    <property type="match status" value="1"/>
</dbReference>
<keyword evidence="3" id="KW-0963">Cytoplasm</keyword>
<protein>
    <submittedName>
        <fullName evidence="6">Flagellar protein FliS</fullName>
    </submittedName>
</protein>
<evidence type="ECO:0000313" key="7">
    <source>
        <dbReference type="Proteomes" id="UP000199208"/>
    </source>
</evidence>
<comment type="similarity">
    <text evidence="2">Belongs to the FliS family.</text>
</comment>
<keyword evidence="6" id="KW-0282">Flagellum</keyword>
<dbReference type="GO" id="GO:0005829">
    <property type="term" value="C:cytosol"/>
    <property type="evidence" value="ECO:0007669"/>
    <property type="project" value="UniProtKB-SubCell"/>
</dbReference>
<dbReference type="Proteomes" id="UP000199208">
    <property type="component" value="Unassembled WGS sequence"/>
</dbReference>
<comment type="subcellular location">
    <subcellularLocation>
        <location evidence="1">Cytoplasm</location>
        <location evidence="1">Cytosol</location>
    </subcellularLocation>
</comment>
<dbReference type="AlphaFoldDB" id="A0A1G5RUJ1"/>
<keyword evidence="4" id="KW-1005">Bacterial flagellum biogenesis</keyword>
<dbReference type="InterPro" id="IPR003713">
    <property type="entry name" value="FliS"/>
</dbReference>
<dbReference type="InterPro" id="IPR036584">
    <property type="entry name" value="FliS_sf"/>
</dbReference>
<dbReference type="SUPFAM" id="SSF101116">
    <property type="entry name" value="Flagellar export chaperone FliS"/>
    <property type="match status" value="1"/>
</dbReference>
<keyword evidence="6" id="KW-0969">Cilium</keyword>
<gene>
    <name evidence="6" type="ORF">SAMN03080599_00961</name>
</gene>
<dbReference type="RefSeq" id="WP_092589748.1">
    <property type="nucleotide sequence ID" value="NZ_FMWL01000003.1"/>
</dbReference>
<dbReference type="PANTHER" id="PTHR34773:SF1">
    <property type="entry name" value="FLAGELLAR SECRETION CHAPERONE FLIS"/>
    <property type="match status" value="1"/>
</dbReference>